<comment type="caution">
    <text evidence="1">The sequence shown here is derived from an EMBL/GenBank/DDBJ whole genome shotgun (WGS) entry which is preliminary data.</text>
</comment>
<dbReference type="STRING" id="537006.PRABACTJOHN_02165"/>
<reference evidence="1 2" key="2">
    <citation type="submission" date="2008-10" db="EMBL/GenBank/DDBJ databases">
        <authorList>
            <person name="Fulton L."/>
            <person name="Clifton S."/>
            <person name="Fulton B."/>
            <person name="Xu J."/>
            <person name="Minx P."/>
            <person name="Pepin K.H."/>
            <person name="Johnson M."/>
            <person name="Bhonagiri V."/>
            <person name="Nash W.E."/>
            <person name="Mardis E.R."/>
            <person name="Wilson R.K."/>
        </authorList>
    </citation>
    <scope>NUCLEOTIDE SEQUENCE [LARGE SCALE GENOMIC DNA]</scope>
    <source>
        <strain evidence="1 2">DSM 18315</strain>
    </source>
</reference>
<dbReference type="PROSITE" id="PS51257">
    <property type="entry name" value="PROKAR_LIPOPROTEIN"/>
    <property type="match status" value="1"/>
</dbReference>
<protein>
    <submittedName>
        <fullName evidence="1">Uncharacterized protein</fullName>
    </submittedName>
</protein>
<gene>
    <name evidence="1" type="ORF">PRABACTJOHN_02165</name>
</gene>
<proteinExistence type="predicted"/>
<dbReference type="Proteomes" id="UP000005510">
    <property type="component" value="Unassembled WGS sequence"/>
</dbReference>
<dbReference type="AlphaFoldDB" id="B7BAV5"/>
<evidence type="ECO:0000313" key="1">
    <source>
        <dbReference type="EMBL" id="EEC96423.1"/>
    </source>
</evidence>
<accession>B7BAV5</accession>
<sequence length="46" mass="5310">MFRFAYIRPHIPTNADTRRQMATGLFLVGVSLSCFREQSISKVIHN</sequence>
<reference evidence="1 2" key="1">
    <citation type="submission" date="2008-10" db="EMBL/GenBank/DDBJ databases">
        <title>Draft genome sequence of Parabacteroides johnsonii (DSM 18315).</title>
        <authorList>
            <person name="Sudarsanam P."/>
            <person name="Ley R."/>
            <person name="Guruge J."/>
            <person name="Turnbaugh P.J."/>
            <person name="Mahowald M."/>
            <person name="Liep D."/>
            <person name="Gordon J."/>
        </authorList>
    </citation>
    <scope>NUCLEOTIDE SEQUENCE [LARGE SCALE GENOMIC DNA]</scope>
    <source>
        <strain evidence="1 2">DSM 18315</strain>
    </source>
</reference>
<dbReference type="HOGENOM" id="CLU_3186831_0_0_10"/>
<dbReference type="EMBL" id="ABYH01000242">
    <property type="protein sequence ID" value="EEC96423.1"/>
    <property type="molecule type" value="Genomic_DNA"/>
</dbReference>
<name>B7BAV5_9BACT</name>
<organism evidence="1 2">
    <name type="scientific">Parabacteroides johnsonii DSM 18315</name>
    <dbReference type="NCBI Taxonomy" id="537006"/>
    <lineage>
        <taxon>Bacteria</taxon>
        <taxon>Pseudomonadati</taxon>
        <taxon>Bacteroidota</taxon>
        <taxon>Bacteroidia</taxon>
        <taxon>Bacteroidales</taxon>
        <taxon>Tannerellaceae</taxon>
        <taxon>Parabacteroides</taxon>
    </lineage>
</organism>
<evidence type="ECO:0000313" key="2">
    <source>
        <dbReference type="Proteomes" id="UP000005510"/>
    </source>
</evidence>